<dbReference type="PANTHER" id="PTHR47691:SF3">
    <property type="entry name" value="HTH-TYPE TRANSCRIPTIONAL REGULATOR RV0890C-RELATED"/>
    <property type="match status" value="1"/>
</dbReference>
<dbReference type="Pfam" id="PF13401">
    <property type="entry name" value="AAA_22"/>
    <property type="match status" value="1"/>
</dbReference>
<dbReference type="GO" id="GO:0043531">
    <property type="term" value="F:ADP binding"/>
    <property type="evidence" value="ECO:0007669"/>
    <property type="project" value="InterPro"/>
</dbReference>
<protein>
    <submittedName>
        <fullName evidence="2">AAA domain-containing protein</fullName>
    </submittedName>
</protein>
<reference evidence="2 3" key="1">
    <citation type="submission" date="2019-03" db="EMBL/GenBank/DDBJ databases">
        <title>Genomic Encyclopedia of Type Strains, Phase IV (KMG-IV): sequencing the most valuable type-strain genomes for metagenomic binning, comparative biology and taxonomic classification.</title>
        <authorList>
            <person name="Goeker M."/>
        </authorList>
    </citation>
    <scope>NUCLEOTIDE SEQUENCE [LARGE SCALE GENOMIC DNA]</scope>
    <source>
        <strain evidence="2 3">DSM 45934</strain>
    </source>
</reference>
<feature type="domain" description="AAA+ ATPase" evidence="1">
    <location>
        <begin position="28"/>
        <end position="171"/>
    </location>
</feature>
<organism evidence="2 3">
    <name type="scientific">Actinocrispum wychmicini</name>
    <dbReference type="NCBI Taxonomy" id="1213861"/>
    <lineage>
        <taxon>Bacteria</taxon>
        <taxon>Bacillati</taxon>
        <taxon>Actinomycetota</taxon>
        <taxon>Actinomycetes</taxon>
        <taxon>Pseudonocardiales</taxon>
        <taxon>Pseudonocardiaceae</taxon>
        <taxon>Actinocrispum</taxon>
    </lineage>
</organism>
<dbReference type="SUPFAM" id="SSF52540">
    <property type="entry name" value="P-loop containing nucleoside triphosphate hydrolases"/>
    <property type="match status" value="1"/>
</dbReference>
<dbReference type="InterPro" id="IPR049945">
    <property type="entry name" value="AAA_22"/>
</dbReference>
<gene>
    <name evidence="2" type="ORF">EV192_108292</name>
</gene>
<dbReference type="RefSeq" id="WP_132122775.1">
    <property type="nucleotide sequence ID" value="NZ_SLWS01000008.1"/>
</dbReference>
<dbReference type="PRINTS" id="PR00364">
    <property type="entry name" value="DISEASERSIST"/>
</dbReference>
<evidence type="ECO:0000259" key="1">
    <source>
        <dbReference type="SMART" id="SM00382"/>
    </source>
</evidence>
<sequence length="619" mass="68445">MLDVPRLLPARPSLFVDRGDEYRGFNAATRHVFLTGQPGVGKTTAAVEFGYRSAELFPDGQLYYDLGGSTRAPATPAEVLQHFLELLGVAKPPEREQQMGNVFRSATRDRRMLIVLDDADTMAQVRALLPSSESCKVIVTSRKQLMFDTGTFREIVLEPLADDHALALVSTLSEKDGLAAEPGVGTLLTRCGGLPLALELAANRLRRRSVPALVARIDAALEVVDQLLDLSYQELTPDEQRAYRVLGRHFGPEFGAEVAAAMLGVPDAEDLLEALAEANLLRRLGDRYGFHSLIGAHARRSEDEPGAAGRAIDWYLRRAVGLAKVITRRWWAADIFTQVPRLFDGEGAVPRALAEFKLEGTNMLAAVLAAEELSADDVIPAFCEALWAWYYNTDRNDDMITTHRLGAAAALRLGDKKVAMRMHNEIGTRHEKLREFAEARAQFERSLVLAEEIQDVLGQESNLEWLGIVSDGLGDHDTALDFFDRSRVFAEQVPDPDRRERALMLLRMHTGRVQTKTGAVDQALANLRQAETYFETTGDAVNTGRVKENLSRILPPTQARPLLERAVELFTQAHARSLLADGLVSLARLVDPDTALVLRRRAAAIYRELGEFPLAEELG</sequence>
<dbReference type="SUPFAM" id="SSF48452">
    <property type="entry name" value="TPR-like"/>
    <property type="match status" value="1"/>
</dbReference>
<dbReference type="OrthoDB" id="3311584at2"/>
<proteinExistence type="predicted"/>
<dbReference type="InterPro" id="IPR011990">
    <property type="entry name" value="TPR-like_helical_dom_sf"/>
</dbReference>
<keyword evidence="3" id="KW-1185">Reference proteome</keyword>
<dbReference type="PANTHER" id="PTHR47691">
    <property type="entry name" value="REGULATOR-RELATED"/>
    <property type="match status" value="1"/>
</dbReference>
<dbReference type="Proteomes" id="UP000295680">
    <property type="component" value="Unassembled WGS sequence"/>
</dbReference>
<dbReference type="InterPro" id="IPR003593">
    <property type="entry name" value="AAA+_ATPase"/>
</dbReference>
<dbReference type="Gene3D" id="3.40.50.300">
    <property type="entry name" value="P-loop containing nucleotide triphosphate hydrolases"/>
    <property type="match status" value="1"/>
</dbReference>
<dbReference type="EMBL" id="SLWS01000008">
    <property type="protein sequence ID" value="TCO55004.1"/>
    <property type="molecule type" value="Genomic_DNA"/>
</dbReference>
<evidence type="ECO:0000313" key="2">
    <source>
        <dbReference type="EMBL" id="TCO55004.1"/>
    </source>
</evidence>
<dbReference type="Gene3D" id="1.25.40.10">
    <property type="entry name" value="Tetratricopeptide repeat domain"/>
    <property type="match status" value="1"/>
</dbReference>
<accession>A0A4R2J8M2</accession>
<dbReference type="SMART" id="SM00382">
    <property type="entry name" value="AAA"/>
    <property type="match status" value="1"/>
</dbReference>
<dbReference type="AlphaFoldDB" id="A0A4R2J8M2"/>
<dbReference type="InterPro" id="IPR027417">
    <property type="entry name" value="P-loop_NTPase"/>
</dbReference>
<evidence type="ECO:0000313" key="3">
    <source>
        <dbReference type="Proteomes" id="UP000295680"/>
    </source>
</evidence>
<comment type="caution">
    <text evidence="2">The sequence shown here is derived from an EMBL/GenBank/DDBJ whole genome shotgun (WGS) entry which is preliminary data.</text>
</comment>
<name>A0A4R2J8M2_9PSEU</name>